<feature type="domain" description="SIS" evidence="1">
    <location>
        <begin position="1"/>
        <end position="117"/>
    </location>
</feature>
<dbReference type="InterPro" id="IPR046348">
    <property type="entry name" value="SIS_dom_sf"/>
</dbReference>
<proteinExistence type="predicted"/>
<keyword evidence="2" id="KW-0808">Transferase</keyword>
<dbReference type="PANTHER" id="PTHR10937">
    <property type="entry name" value="GLUCOSAMINE--FRUCTOSE-6-PHOSPHATE AMINOTRANSFERASE, ISOMERIZING"/>
    <property type="match status" value="1"/>
</dbReference>
<dbReference type="Pfam" id="PF01380">
    <property type="entry name" value="SIS"/>
    <property type="match status" value="1"/>
</dbReference>
<accession>A0A6N3F3D4</accession>
<gene>
    <name evidence="2" type="primary">glmS_1</name>
    <name evidence="2" type="ORF">CTLFYP3_02535</name>
</gene>
<protein>
    <submittedName>
        <fullName evidence="2">Glutamine--fructose-6-phosphate aminotransferase [isomerizing]</fullName>
        <ecNumber evidence="2">2.6.1.16</ecNumber>
    </submittedName>
</protein>
<dbReference type="GO" id="GO:0006047">
    <property type="term" value="P:UDP-N-acetylglucosamine metabolic process"/>
    <property type="evidence" value="ECO:0007669"/>
    <property type="project" value="TreeGrafter"/>
</dbReference>
<dbReference type="EC" id="2.6.1.16" evidence="2"/>
<dbReference type="SUPFAM" id="SSF53697">
    <property type="entry name" value="SIS domain"/>
    <property type="match status" value="1"/>
</dbReference>
<reference evidence="2" key="1">
    <citation type="submission" date="2019-11" db="EMBL/GenBank/DDBJ databases">
        <authorList>
            <person name="Feng L."/>
        </authorList>
    </citation>
    <scope>NUCLEOTIDE SEQUENCE</scope>
    <source>
        <strain evidence="2">CTertiumLFYP3</strain>
    </source>
</reference>
<dbReference type="GO" id="GO:0097367">
    <property type="term" value="F:carbohydrate derivative binding"/>
    <property type="evidence" value="ECO:0007669"/>
    <property type="project" value="InterPro"/>
</dbReference>
<dbReference type="AlphaFoldDB" id="A0A6N3F3D4"/>
<dbReference type="Gene3D" id="3.40.50.10490">
    <property type="entry name" value="Glucose-6-phosphate isomerase like protein, domain 1"/>
    <property type="match status" value="2"/>
</dbReference>
<organism evidence="2">
    <name type="scientific">Clostridium tertium</name>
    <dbReference type="NCBI Taxonomy" id="1559"/>
    <lineage>
        <taxon>Bacteria</taxon>
        <taxon>Bacillati</taxon>
        <taxon>Bacillota</taxon>
        <taxon>Clostridia</taxon>
        <taxon>Eubacteriales</taxon>
        <taxon>Clostridiaceae</taxon>
        <taxon>Clostridium</taxon>
    </lineage>
</organism>
<dbReference type="GO" id="GO:0006002">
    <property type="term" value="P:fructose 6-phosphate metabolic process"/>
    <property type="evidence" value="ECO:0007669"/>
    <property type="project" value="TreeGrafter"/>
</dbReference>
<dbReference type="PANTHER" id="PTHR10937:SF17">
    <property type="entry name" value="GLUCOSAMINE-FRUCTOSE-6-PHOSPHATE AMINOTRANSFERASE"/>
    <property type="match status" value="1"/>
</dbReference>
<dbReference type="PROSITE" id="PS51464">
    <property type="entry name" value="SIS"/>
    <property type="match status" value="1"/>
</dbReference>
<dbReference type="GO" id="GO:0004360">
    <property type="term" value="F:glutamine-fructose-6-phosphate transaminase (isomerizing) activity"/>
    <property type="evidence" value="ECO:0007669"/>
    <property type="project" value="UniProtKB-EC"/>
</dbReference>
<dbReference type="EMBL" id="CACRTO010000025">
    <property type="protein sequence ID" value="VYU46543.1"/>
    <property type="molecule type" value="Genomic_DNA"/>
</dbReference>
<keyword evidence="2" id="KW-0032">Aminotransferase</keyword>
<name>A0A6N3F3D4_9CLOT</name>
<sequence>MEKECGLKVKLFYPNVFNKIENLETDKDKLYIFISQSGTTKLVYENLIKAKKLGCNTLSITSSKETPISKESMYFIDMGCKNEEYRYRTIGFSMTVVVCWLLGMYLSSKNNCNELFKVADSLSKIIDDTLEWYQNNKFELMKRNIAFFTGANSLWPISSEADIKFMEMIPYITKTYELEEFMHGPQNVFDNSHIFFVLVKSGVDTEKSIAMAKFLKSEIGNCYLIGNEVIDKKDFNIENCCGLFYELQYICFFQVVAFMLANDRGRDLKVGLNTSISKYLQKSL</sequence>
<dbReference type="GO" id="GO:0006487">
    <property type="term" value="P:protein N-linked glycosylation"/>
    <property type="evidence" value="ECO:0007669"/>
    <property type="project" value="TreeGrafter"/>
</dbReference>
<evidence type="ECO:0000259" key="1">
    <source>
        <dbReference type="PROSITE" id="PS51464"/>
    </source>
</evidence>
<evidence type="ECO:0000313" key="2">
    <source>
        <dbReference type="EMBL" id="VYU46543.1"/>
    </source>
</evidence>
<dbReference type="InterPro" id="IPR001347">
    <property type="entry name" value="SIS_dom"/>
</dbReference>